<keyword evidence="2" id="KW-0812">Transmembrane</keyword>
<reference evidence="3 4" key="1">
    <citation type="submission" date="2015-11" db="EMBL/GenBank/DDBJ databases">
        <title>Genome sequence of Pyrodictium occultum PL-19, a marine hyperthermophilic archaeon isolated from Volcano, Italy.</title>
        <authorList>
            <person name="Utturkar S."/>
            <person name="Huber H."/>
            <person name="Leptihn S."/>
            <person name="Brown S."/>
            <person name="Stetter K.O."/>
            <person name="Podar M."/>
        </authorList>
    </citation>
    <scope>NUCLEOTIDE SEQUENCE [LARGE SCALE GENOMIC DNA]</scope>
    <source>
        <strain evidence="3 4">PL-19</strain>
    </source>
</reference>
<evidence type="ECO:0008006" key="5">
    <source>
        <dbReference type="Google" id="ProtNLM"/>
    </source>
</evidence>
<feature type="compositionally biased region" description="Low complexity" evidence="1">
    <location>
        <begin position="131"/>
        <end position="166"/>
    </location>
</feature>
<evidence type="ECO:0000256" key="1">
    <source>
        <dbReference type="SAM" id="MobiDB-lite"/>
    </source>
</evidence>
<dbReference type="EMBL" id="LNTB01000001">
    <property type="protein sequence ID" value="KSW11689.1"/>
    <property type="molecule type" value="Genomic_DNA"/>
</dbReference>
<keyword evidence="2" id="KW-1133">Transmembrane helix</keyword>
<dbReference type="AlphaFoldDB" id="A0A0V8RUE3"/>
<organism evidence="3 4">
    <name type="scientific">Pyrodictium occultum</name>
    <dbReference type="NCBI Taxonomy" id="2309"/>
    <lineage>
        <taxon>Archaea</taxon>
        <taxon>Thermoproteota</taxon>
        <taxon>Thermoprotei</taxon>
        <taxon>Desulfurococcales</taxon>
        <taxon>Pyrodictiaceae</taxon>
        <taxon>Pyrodictium</taxon>
    </lineage>
</organism>
<name>A0A0V8RUE3_PYROC</name>
<evidence type="ECO:0000313" key="4">
    <source>
        <dbReference type="Proteomes" id="UP000053352"/>
    </source>
</evidence>
<sequence>MRRAIPLALAVAVILIGVASPVFAAGVLSDQQAKQEFASKGCSSCHNGGLAPTFEGVVKKIREWASTYPSLDKAVESEAPHFKMFQNAKTWDQLMSMKPGMTPELKAYFEHVFNSARGAGAGQAATTTISTASATSTTATASATTTTSTQAPAATTTAATTPSYTTLPSVATPNPSQQSKGLVNTALPIGIAVLVIAIVALAVALLRARR</sequence>
<dbReference type="RefSeq" id="WP_058370366.1">
    <property type="nucleotide sequence ID" value="NZ_LNTB01000001.1"/>
</dbReference>
<feature type="transmembrane region" description="Helical" evidence="2">
    <location>
        <begin position="186"/>
        <end position="206"/>
    </location>
</feature>
<keyword evidence="2" id="KW-0472">Membrane</keyword>
<comment type="caution">
    <text evidence="3">The sequence shown here is derived from an EMBL/GenBank/DDBJ whole genome shotgun (WGS) entry which is preliminary data.</text>
</comment>
<feature type="compositionally biased region" description="Polar residues" evidence="1">
    <location>
        <begin position="167"/>
        <end position="179"/>
    </location>
</feature>
<gene>
    <name evidence="3" type="ORF">CF15_02405</name>
</gene>
<evidence type="ECO:0000313" key="3">
    <source>
        <dbReference type="EMBL" id="KSW11689.1"/>
    </source>
</evidence>
<evidence type="ECO:0000256" key="2">
    <source>
        <dbReference type="SAM" id="Phobius"/>
    </source>
</evidence>
<keyword evidence="4" id="KW-1185">Reference proteome</keyword>
<feature type="region of interest" description="Disordered" evidence="1">
    <location>
        <begin position="131"/>
        <end position="179"/>
    </location>
</feature>
<accession>A0A0V8RUE3</accession>
<dbReference type="OrthoDB" id="15497at2157"/>
<dbReference type="Proteomes" id="UP000053352">
    <property type="component" value="Unassembled WGS sequence"/>
</dbReference>
<protein>
    <recommendedName>
        <fullName evidence="5">Cytochrome c domain-containing protein</fullName>
    </recommendedName>
</protein>
<dbReference type="STRING" id="2309.CF15_02405"/>
<proteinExistence type="predicted"/>